<protein>
    <submittedName>
        <fullName evidence="2">Uncharacterized protein</fullName>
    </submittedName>
</protein>
<evidence type="ECO:0000313" key="3">
    <source>
        <dbReference type="Proteomes" id="UP000276215"/>
    </source>
</evidence>
<organism evidence="2 3">
    <name type="scientific">Choiromyces venosus 120613-1</name>
    <dbReference type="NCBI Taxonomy" id="1336337"/>
    <lineage>
        <taxon>Eukaryota</taxon>
        <taxon>Fungi</taxon>
        <taxon>Dikarya</taxon>
        <taxon>Ascomycota</taxon>
        <taxon>Pezizomycotina</taxon>
        <taxon>Pezizomycetes</taxon>
        <taxon>Pezizales</taxon>
        <taxon>Tuberaceae</taxon>
        <taxon>Choiromyces</taxon>
    </lineage>
</organism>
<accession>A0A3N4JLC2</accession>
<dbReference type="Proteomes" id="UP000276215">
    <property type="component" value="Unassembled WGS sequence"/>
</dbReference>
<keyword evidence="3" id="KW-1185">Reference proteome</keyword>
<sequence length="105" mass="11906">MGKLLLAQEDVNPNHTDTELDLTQLFWGGTTVYEYDNIPILYYPPGPGPGPGPKTSQSLRLPSQSRSRRGLHAWSWRHWDARTLDYRFVGVRILRAGRMWAGAIG</sequence>
<evidence type="ECO:0000313" key="2">
    <source>
        <dbReference type="EMBL" id="RPA98087.1"/>
    </source>
</evidence>
<feature type="region of interest" description="Disordered" evidence="1">
    <location>
        <begin position="44"/>
        <end position="64"/>
    </location>
</feature>
<dbReference type="AlphaFoldDB" id="A0A3N4JLC2"/>
<dbReference type="EMBL" id="ML120398">
    <property type="protein sequence ID" value="RPA98087.1"/>
    <property type="molecule type" value="Genomic_DNA"/>
</dbReference>
<proteinExistence type="predicted"/>
<reference evidence="2 3" key="1">
    <citation type="journal article" date="2018" name="Nat. Ecol. Evol.">
        <title>Pezizomycetes genomes reveal the molecular basis of ectomycorrhizal truffle lifestyle.</title>
        <authorList>
            <person name="Murat C."/>
            <person name="Payen T."/>
            <person name="Noel B."/>
            <person name="Kuo A."/>
            <person name="Morin E."/>
            <person name="Chen J."/>
            <person name="Kohler A."/>
            <person name="Krizsan K."/>
            <person name="Balestrini R."/>
            <person name="Da Silva C."/>
            <person name="Montanini B."/>
            <person name="Hainaut M."/>
            <person name="Levati E."/>
            <person name="Barry K.W."/>
            <person name="Belfiori B."/>
            <person name="Cichocki N."/>
            <person name="Clum A."/>
            <person name="Dockter R.B."/>
            <person name="Fauchery L."/>
            <person name="Guy J."/>
            <person name="Iotti M."/>
            <person name="Le Tacon F."/>
            <person name="Lindquist E.A."/>
            <person name="Lipzen A."/>
            <person name="Malagnac F."/>
            <person name="Mello A."/>
            <person name="Molinier V."/>
            <person name="Miyauchi S."/>
            <person name="Poulain J."/>
            <person name="Riccioni C."/>
            <person name="Rubini A."/>
            <person name="Sitrit Y."/>
            <person name="Splivallo R."/>
            <person name="Traeger S."/>
            <person name="Wang M."/>
            <person name="Zifcakova L."/>
            <person name="Wipf D."/>
            <person name="Zambonelli A."/>
            <person name="Paolocci F."/>
            <person name="Nowrousian M."/>
            <person name="Ottonello S."/>
            <person name="Baldrian P."/>
            <person name="Spatafora J.W."/>
            <person name="Henrissat B."/>
            <person name="Nagy L.G."/>
            <person name="Aury J.M."/>
            <person name="Wincker P."/>
            <person name="Grigoriev I.V."/>
            <person name="Bonfante P."/>
            <person name="Martin F.M."/>
        </authorList>
    </citation>
    <scope>NUCLEOTIDE SEQUENCE [LARGE SCALE GENOMIC DNA]</scope>
    <source>
        <strain evidence="2 3">120613-1</strain>
    </source>
</reference>
<evidence type="ECO:0000256" key="1">
    <source>
        <dbReference type="SAM" id="MobiDB-lite"/>
    </source>
</evidence>
<name>A0A3N4JLC2_9PEZI</name>
<gene>
    <name evidence="2" type="ORF">L873DRAFT_1769987</name>
</gene>